<name>K0ILY8_NITGG</name>
<dbReference type="KEGG" id="nga:Ngar_c28880"/>
<evidence type="ECO:0000313" key="3">
    <source>
        <dbReference type="Proteomes" id="UP000008037"/>
    </source>
</evidence>
<dbReference type="InParanoid" id="K0ILY8"/>
<organism evidence="2 3">
    <name type="scientific">Nitrososphaera gargensis (strain Ga9.2)</name>
    <dbReference type="NCBI Taxonomy" id="1237085"/>
    <lineage>
        <taxon>Archaea</taxon>
        <taxon>Nitrososphaerota</taxon>
        <taxon>Nitrososphaeria</taxon>
        <taxon>Nitrososphaerales</taxon>
        <taxon>Nitrososphaeraceae</taxon>
        <taxon>Nitrososphaera</taxon>
    </lineage>
</organism>
<sequence>MSSADQILQQLDCAYGKHNVLIFGTLDILREFYSRFAKRALEDNDVVVLLSYYEPVKNVYAFLENAGIDVARYKKAHNLFVEDSVEQFFGTSSDFYKFLKILDEGAIHQGKKGVCVLASADAFHLHREVKDLREYENNLSLSKNLKNTSIICMYHAESFAALSKEDQDFVINKHDKVVK</sequence>
<dbReference type="Proteomes" id="UP000008037">
    <property type="component" value="Chromosome"/>
</dbReference>
<evidence type="ECO:0000259" key="1">
    <source>
        <dbReference type="Pfam" id="PF14417"/>
    </source>
</evidence>
<dbReference type="HOGENOM" id="CLU_1500327_0_0_2"/>
<dbReference type="InterPro" id="IPR025847">
    <property type="entry name" value="MEDS_domain"/>
</dbReference>
<dbReference type="RefSeq" id="WP_015020341.1">
    <property type="nucleotide sequence ID" value="NC_018719.1"/>
</dbReference>
<dbReference type="BioCyc" id="CNIT1237085:G1324-2888-MONOMER"/>
<accession>K0ILY8</accession>
<dbReference type="GeneID" id="13794907"/>
<feature type="domain" description="MEDS" evidence="1">
    <location>
        <begin position="18"/>
        <end position="161"/>
    </location>
</feature>
<gene>
    <name evidence="2" type="ordered locus">Ngar_c28880</name>
</gene>
<dbReference type="AlphaFoldDB" id="K0ILY8"/>
<proteinExistence type="predicted"/>
<dbReference type="Gene3D" id="3.40.50.300">
    <property type="entry name" value="P-loop containing nucleotide triphosphate hydrolases"/>
    <property type="match status" value="1"/>
</dbReference>
<dbReference type="EMBL" id="CP002408">
    <property type="protein sequence ID" value="AFU59807.1"/>
    <property type="molecule type" value="Genomic_DNA"/>
</dbReference>
<evidence type="ECO:0000313" key="2">
    <source>
        <dbReference type="EMBL" id="AFU59807.1"/>
    </source>
</evidence>
<dbReference type="Pfam" id="PF14417">
    <property type="entry name" value="MEDS"/>
    <property type="match status" value="1"/>
</dbReference>
<keyword evidence="3" id="KW-1185">Reference proteome</keyword>
<dbReference type="STRING" id="1237085.Ngar_c28880"/>
<protein>
    <recommendedName>
        <fullName evidence="1">MEDS domain-containing protein</fullName>
    </recommendedName>
</protein>
<reference evidence="2 3" key="1">
    <citation type="journal article" date="2012" name="Environ. Microbiol.">
        <title>The genome of the ammonia-oxidizing Candidatus Nitrososphaera gargensis: insights into metabolic versatility and environmental adaptations.</title>
        <authorList>
            <person name="Spang A."/>
            <person name="Poehlein A."/>
            <person name="Offre P."/>
            <person name="Zumbragel S."/>
            <person name="Haider S."/>
            <person name="Rychlik N."/>
            <person name="Nowka B."/>
            <person name="Schmeisser C."/>
            <person name="Lebedeva E.V."/>
            <person name="Rattei T."/>
            <person name="Bohm C."/>
            <person name="Schmid M."/>
            <person name="Galushko A."/>
            <person name="Hatzenpichler R."/>
            <person name="Weinmaier T."/>
            <person name="Daniel R."/>
            <person name="Schleper C."/>
            <person name="Spieck E."/>
            <person name="Streit W."/>
            <person name="Wagner M."/>
        </authorList>
    </citation>
    <scope>NUCLEOTIDE SEQUENCE [LARGE SCALE GENOMIC DNA]</scope>
    <source>
        <strain evidence="3">Ga9.2</strain>
    </source>
</reference>
<dbReference type="InterPro" id="IPR027417">
    <property type="entry name" value="P-loop_NTPase"/>
</dbReference>